<reference evidence="21" key="1">
    <citation type="submission" date="2019-03" db="EMBL/GenBank/DDBJ databases">
        <title>Genome sequencing and reference-guided assembly of Black Bengal Goat (Capra hircus).</title>
        <authorList>
            <person name="Siddiki A.Z."/>
            <person name="Baten A."/>
            <person name="Billah M."/>
            <person name="Alam M.A.U."/>
            <person name="Shawrob K.S.M."/>
            <person name="Saha S."/>
            <person name="Chowdhury M."/>
            <person name="Rahman A.H."/>
            <person name="Stear M."/>
            <person name="Miah G."/>
            <person name="Das G.B."/>
            <person name="Hossain M.M."/>
            <person name="Kumkum M."/>
            <person name="Islam M.S."/>
            <person name="Mollah A.M."/>
            <person name="Ahsan A."/>
            <person name="Tusar F."/>
            <person name="Khan M.K.I."/>
        </authorList>
    </citation>
    <scope>NUCLEOTIDE SEQUENCE [LARGE SCALE GENOMIC DNA]</scope>
</reference>
<dbReference type="InterPro" id="IPR006186">
    <property type="entry name" value="Ser/Thr-sp_prot-phosphatase"/>
</dbReference>
<comment type="similarity">
    <text evidence="5">Belongs to the Speedy/Ringo family.</text>
</comment>
<proteinExistence type="inferred from homology"/>
<evidence type="ECO:0000256" key="3">
    <source>
        <dbReference type="ARBA" id="ARBA00004642"/>
    </source>
</evidence>
<keyword evidence="12" id="KW-0119">Carbohydrate metabolism</keyword>
<evidence type="ECO:0000259" key="20">
    <source>
        <dbReference type="PROSITE" id="PS00125"/>
    </source>
</evidence>
<dbReference type="GO" id="GO:0004722">
    <property type="term" value="F:protein serine/threonine phosphatase activity"/>
    <property type="evidence" value="ECO:0007669"/>
    <property type="project" value="UniProtKB-EC"/>
</dbReference>
<comment type="catalytic activity">
    <reaction evidence="14">
        <text>O-phospho-L-seryl-[protein] + H2O = L-seryl-[protein] + phosphate</text>
        <dbReference type="Rhea" id="RHEA:20629"/>
        <dbReference type="Rhea" id="RHEA-COMP:9863"/>
        <dbReference type="Rhea" id="RHEA-COMP:11604"/>
        <dbReference type="ChEBI" id="CHEBI:15377"/>
        <dbReference type="ChEBI" id="CHEBI:29999"/>
        <dbReference type="ChEBI" id="CHEBI:43474"/>
        <dbReference type="ChEBI" id="CHEBI:83421"/>
        <dbReference type="EC" id="3.1.3.16"/>
    </reaction>
</comment>
<dbReference type="GO" id="GO:0005737">
    <property type="term" value="C:cytoplasm"/>
    <property type="evidence" value="ECO:0007669"/>
    <property type="project" value="TreeGrafter"/>
</dbReference>
<dbReference type="PANTHER" id="PTHR11668">
    <property type="entry name" value="SERINE/THREONINE PROTEIN PHOSPHATASE"/>
    <property type="match status" value="1"/>
</dbReference>
<dbReference type="GO" id="GO:0032922">
    <property type="term" value="P:circadian regulation of gene expression"/>
    <property type="evidence" value="ECO:0007669"/>
    <property type="project" value="TreeGrafter"/>
</dbReference>
<feature type="region of interest" description="Disordered" evidence="19">
    <location>
        <begin position="306"/>
        <end position="325"/>
    </location>
</feature>
<evidence type="ECO:0000256" key="13">
    <source>
        <dbReference type="ARBA" id="ARBA00023306"/>
    </source>
</evidence>
<keyword evidence="9 18" id="KW-0378">Hydrolase</keyword>
<evidence type="ECO:0000256" key="8">
    <source>
        <dbReference type="ARBA" id="ARBA00022723"/>
    </source>
</evidence>
<dbReference type="InterPro" id="IPR004843">
    <property type="entry name" value="Calcineurin-like_PHP"/>
</dbReference>
<evidence type="ECO:0000256" key="14">
    <source>
        <dbReference type="ARBA" id="ARBA00047761"/>
    </source>
</evidence>
<keyword evidence="7" id="KW-0132">Cell division</keyword>
<comment type="subcellular location">
    <subcellularLocation>
        <location evidence="2">Nucleus</location>
        <location evidence="2">Nucleolus</location>
    </subcellularLocation>
    <subcellularLocation>
        <location evidence="3">Nucleus</location>
        <location evidence="3">Nucleoplasm</location>
    </subcellularLocation>
</comment>
<comment type="cofactor">
    <cofactor evidence="1">
        <name>Mn(2+)</name>
        <dbReference type="ChEBI" id="CHEBI:29035"/>
    </cofactor>
</comment>
<protein>
    <recommendedName>
        <fullName evidence="18">Serine/threonine-protein phosphatase</fullName>
        <ecNumber evidence="18">3.1.3.16</ecNumber>
    </recommendedName>
</protein>
<evidence type="ECO:0000256" key="7">
    <source>
        <dbReference type="ARBA" id="ARBA00022618"/>
    </source>
</evidence>
<evidence type="ECO:0000256" key="18">
    <source>
        <dbReference type="RuleBase" id="RU004273"/>
    </source>
</evidence>
<dbReference type="Gene3D" id="3.60.21.10">
    <property type="match status" value="1"/>
</dbReference>
<dbReference type="GO" id="GO:0005977">
    <property type="term" value="P:glycogen metabolic process"/>
    <property type="evidence" value="ECO:0007669"/>
    <property type="project" value="UniProtKB-KW"/>
</dbReference>
<dbReference type="InterPro" id="IPR050341">
    <property type="entry name" value="PP1_catalytic_subunit"/>
</dbReference>
<dbReference type="GO" id="GO:0005730">
    <property type="term" value="C:nucleolus"/>
    <property type="evidence" value="ECO:0007669"/>
    <property type="project" value="UniProtKB-SubCell"/>
</dbReference>
<name>A0A8C2QWZ1_CAPHI</name>
<evidence type="ECO:0000256" key="10">
    <source>
        <dbReference type="ARBA" id="ARBA00022912"/>
    </source>
</evidence>
<evidence type="ECO:0000256" key="4">
    <source>
        <dbReference type="ARBA" id="ARBA00005333"/>
    </source>
</evidence>
<dbReference type="PANTHER" id="PTHR11668:SF472">
    <property type="entry name" value="SERINE_THREONINE-PROTEIN PHOSPHATASE PP1-BETA CATALYTIC SUBUNIT"/>
    <property type="match status" value="1"/>
</dbReference>
<feature type="domain" description="Serine/threonine specific protein phosphatases" evidence="20">
    <location>
        <begin position="120"/>
        <end position="125"/>
    </location>
</feature>
<dbReference type="AlphaFoldDB" id="A0A8C2QWZ1"/>
<evidence type="ECO:0000256" key="11">
    <source>
        <dbReference type="ARBA" id="ARBA00023211"/>
    </source>
</evidence>
<dbReference type="GO" id="GO:0005654">
    <property type="term" value="C:nucleoplasm"/>
    <property type="evidence" value="ECO:0007669"/>
    <property type="project" value="UniProtKB-SubCell"/>
</dbReference>
<accession>A0A8C2QWZ1</accession>
<dbReference type="InterPro" id="IPR029052">
    <property type="entry name" value="Metallo-depent_PP-like"/>
</dbReference>
<dbReference type="Ensembl" id="ENSCHIT00010020961.1">
    <property type="protein sequence ID" value="ENSCHIP00010014883.1"/>
    <property type="gene ID" value="ENSCHIG00010010936.1"/>
</dbReference>
<evidence type="ECO:0000313" key="21">
    <source>
        <dbReference type="Ensembl" id="ENSCHIP00010014883.1"/>
    </source>
</evidence>
<evidence type="ECO:0000256" key="15">
    <source>
        <dbReference type="ARBA" id="ARBA00048336"/>
    </source>
</evidence>
<evidence type="ECO:0000256" key="2">
    <source>
        <dbReference type="ARBA" id="ARBA00004604"/>
    </source>
</evidence>
<comment type="catalytic activity">
    <reaction evidence="17">
        <text>O-phospho-L-threonyl-[myosin light chain] + H2O = L-threonyl-[myosin light chain] + phosphate</text>
        <dbReference type="Rhea" id="RHEA:53988"/>
        <dbReference type="Rhea" id="RHEA-COMP:13686"/>
        <dbReference type="Rhea" id="RHEA-COMP:13687"/>
        <dbReference type="ChEBI" id="CHEBI:15377"/>
        <dbReference type="ChEBI" id="CHEBI:30013"/>
        <dbReference type="ChEBI" id="CHEBI:43474"/>
        <dbReference type="ChEBI" id="CHEBI:61977"/>
        <dbReference type="EC" id="3.1.3.53"/>
    </reaction>
</comment>
<dbReference type="SUPFAM" id="SSF56300">
    <property type="entry name" value="Metallo-dependent phosphatases"/>
    <property type="match status" value="1"/>
</dbReference>
<organism evidence="21">
    <name type="scientific">Capra hircus</name>
    <name type="common">Goat</name>
    <dbReference type="NCBI Taxonomy" id="9925"/>
    <lineage>
        <taxon>Eukaryota</taxon>
        <taxon>Metazoa</taxon>
        <taxon>Chordata</taxon>
        <taxon>Craniata</taxon>
        <taxon>Vertebrata</taxon>
        <taxon>Euteleostomi</taxon>
        <taxon>Mammalia</taxon>
        <taxon>Eutheria</taxon>
        <taxon>Laurasiatheria</taxon>
        <taxon>Artiodactyla</taxon>
        <taxon>Ruminantia</taxon>
        <taxon>Pecora</taxon>
        <taxon>Bovidae</taxon>
        <taxon>Caprinae</taxon>
        <taxon>Capra</taxon>
    </lineage>
</organism>
<dbReference type="PROSITE" id="PS00125">
    <property type="entry name" value="SER_THR_PHOSPHATASE"/>
    <property type="match status" value="1"/>
</dbReference>
<dbReference type="CDD" id="cd07414">
    <property type="entry name" value="MPP_PP1_PPKL"/>
    <property type="match status" value="1"/>
</dbReference>
<dbReference type="GO" id="GO:0046872">
    <property type="term" value="F:metal ion binding"/>
    <property type="evidence" value="ECO:0007669"/>
    <property type="project" value="UniProtKB-KW"/>
</dbReference>
<sequence length="500" mass="57091">MADGELNVDSLITRLLEVRGCRPGKIVQMTEAEVRGLCIKSREIFLSQPILLELEAPLKICGDIHGQYTDLLRLFEYGGFPPEANYLFLGDYVDRGKQSLETICLLLAYKIKYPENFFLLRGNHECASINRIYGFYDECKRRFNIKLWKTFTDCFNCLPIAAIVDEKIFCCHGGLSPDLQSMEQIRRIMRPTDVPDTGLLCDLLWSDPDKDVQGWGENDRGVSFTFGADVVSKFLNRHDLDLICRAHQVVEDGYEFFAKRQLVTLFSAPNYCGEFDNAGGMMSVDETLMCSFQILKPSEKKAKYQYGGLNSGRPVTPPRTANPPKKRYLANTVEEDEEESKYEIFPWALGKNWRKLFPDFLKLRDQLWDRIDYRAIVSRRCCEESQLKSAPQPEKAPLWKRTRRRRRERFRPWWQTGPRRALRDSRIPGVQDPSGPGLHSSPRSLEGVTPLAASGVRSFPATIDIWSQVPGQGEGEMEASLSLGLSSVPPRALLLHFPCL</sequence>
<comment type="similarity">
    <text evidence="4">Belongs to the PPP phosphatase family. PP-1 subfamily.</text>
</comment>
<evidence type="ECO:0000256" key="19">
    <source>
        <dbReference type="SAM" id="MobiDB-lite"/>
    </source>
</evidence>
<dbReference type="Pfam" id="PF16891">
    <property type="entry name" value="STPPase_N"/>
    <property type="match status" value="1"/>
</dbReference>
<dbReference type="Pfam" id="PF00149">
    <property type="entry name" value="Metallophos"/>
    <property type="match status" value="1"/>
</dbReference>
<dbReference type="GO" id="GO:0050115">
    <property type="term" value="F:myosin-light-chain-phosphatase activity"/>
    <property type="evidence" value="ECO:0007669"/>
    <property type="project" value="UniProtKB-EC"/>
</dbReference>
<feature type="region of interest" description="Disordered" evidence="19">
    <location>
        <begin position="422"/>
        <end position="446"/>
    </location>
</feature>
<evidence type="ECO:0000256" key="12">
    <source>
        <dbReference type="ARBA" id="ARBA00023277"/>
    </source>
</evidence>
<evidence type="ECO:0000256" key="6">
    <source>
        <dbReference type="ARBA" id="ARBA00022600"/>
    </source>
</evidence>
<dbReference type="SMART" id="SM00156">
    <property type="entry name" value="PP2Ac"/>
    <property type="match status" value="1"/>
</dbReference>
<evidence type="ECO:0000256" key="1">
    <source>
        <dbReference type="ARBA" id="ARBA00001936"/>
    </source>
</evidence>
<evidence type="ECO:0000256" key="9">
    <source>
        <dbReference type="ARBA" id="ARBA00022801"/>
    </source>
</evidence>
<dbReference type="GO" id="GO:0042752">
    <property type="term" value="P:regulation of circadian rhythm"/>
    <property type="evidence" value="ECO:0007669"/>
    <property type="project" value="TreeGrafter"/>
</dbReference>
<keyword evidence="6" id="KW-0321">Glycogen metabolism</keyword>
<dbReference type="GO" id="GO:0019901">
    <property type="term" value="F:protein kinase binding"/>
    <property type="evidence" value="ECO:0007669"/>
    <property type="project" value="InterPro"/>
</dbReference>
<comment type="catalytic activity">
    <reaction evidence="15 18">
        <text>O-phospho-L-threonyl-[protein] + H2O = L-threonyl-[protein] + phosphate</text>
        <dbReference type="Rhea" id="RHEA:47004"/>
        <dbReference type="Rhea" id="RHEA-COMP:11060"/>
        <dbReference type="Rhea" id="RHEA-COMP:11605"/>
        <dbReference type="ChEBI" id="CHEBI:15377"/>
        <dbReference type="ChEBI" id="CHEBI:30013"/>
        <dbReference type="ChEBI" id="CHEBI:43474"/>
        <dbReference type="ChEBI" id="CHEBI:61977"/>
        <dbReference type="EC" id="3.1.3.16"/>
    </reaction>
</comment>
<evidence type="ECO:0000256" key="5">
    <source>
        <dbReference type="ARBA" id="ARBA00010932"/>
    </source>
</evidence>
<keyword evidence="13" id="KW-0131">Cell cycle</keyword>
<dbReference type="PRINTS" id="PR00114">
    <property type="entry name" value="STPHPHTASE"/>
</dbReference>
<dbReference type="InterPro" id="IPR020984">
    <property type="entry name" value="Speedy"/>
</dbReference>
<dbReference type="EC" id="3.1.3.16" evidence="18"/>
<comment type="catalytic activity">
    <reaction evidence="16">
        <text>O-phospho-L-seryl-[myosin light chain] + H2O = L-seryl-[myosin light chain] + phosphate</text>
        <dbReference type="Rhea" id="RHEA:12849"/>
        <dbReference type="Rhea" id="RHEA-COMP:13684"/>
        <dbReference type="Rhea" id="RHEA-COMP:13685"/>
        <dbReference type="ChEBI" id="CHEBI:15377"/>
        <dbReference type="ChEBI" id="CHEBI:29999"/>
        <dbReference type="ChEBI" id="CHEBI:43474"/>
        <dbReference type="ChEBI" id="CHEBI:83421"/>
        <dbReference type="EC" id="3.1.3.53"/>
    </reaction>
</comment>
<keyword evidence="10" id="KW-0904">Protein phosphatase</keyword>
<dbReference type="Pfam" id="PF11357">
    <property type="entry name" value="Spy1"/>
    <property type="match status" value="1"/>
</dbReference>
<dbReference type="FunFam" id="3.60.21.10:FF:000007">
    <property type="entry name" value="Serine/threonine-protein phosphatase"/>
    <property type="match status" value="1"/>
</dbReference>
<keyword evidence="8" id="KW-0479">Metal-binding</keyword>
<evidence type="ECO:0000256" key="17">
    <source>
        <dbReference type="ARBA" id="ARBA00049440"/>
    </source>
</evidence>
<evidence type="ECO:0000256" key="16">
    <source>
        <dbReference type="ARBA" id="ARBA00048562"/>
    </source>
</evidence>
<keyword evidence="11" id="KW-0464">Manganese</keyword>
<dbReference type="InterPro" id="IPR031675">
    <property type="entry name" value="STPPase_N"/>
</dbReference>
<reference evidence="21" key="2">
    <citation type="submission" date="2025-08" db="UniProtKB">
        <authorList>
            <consortium name="Ensembl"/>
        </authorList>
    </citation>
    <scope>IDENTIFICATION</scope>
</reference>
<dbReference type="GO" id="GO:0051301">
    <property type="term" value="P:cell division"/>
    <property type="evidence" value="ECO:0007669"/>
    <property type="project" value="UniProtKB-KW"/>
</dbReference>